<dbReference type="OrthoDB" id="2988315at2759"/>
<proteinExistence type="predicted"/>
<evidence type="ECO:0000313" key="2">
    <source>
        <dbReference type="Proteomes" id="UP000054097"/>
    </source>
</evidence>
<name>A0A0C2WA70_SERVB</name>
<evidence type="ECO:0000313" key="1">
    <source>
        <dbReference type="EMBL" id="KIM23328.1"/>
    </source>
</evidence>
<dbReference type="HOGENOM" id="CLU_2819708_0_0_1"/>
<dbReference type="EMBL" id="KN824339">
    <property type="protein sequence ID" value="KIM23328.1"/>
    <property type="molecule type" value="Genomic_DNA"/>
</dbReference>
<dbReference type="AlphaFoldDB" id="A0A0C2WA70"/>
<reference evidence="1 2" key="1">
    <citation type="submission" date="2014-04" db="EMBL/GenBank/DDBJ databases">
        <authorList>
            <consortium name="DOE Joint Genome Institute"/>
            <person name="Kuo A."/>
            <person name="Zuccaro A."/>
            <person name="Kohler A."/>
            <person name="Nagy L.G."/>
            <person name="Floudas D."/>
            <person name="Copeland A."/>
            <person name="Barry K.W."/>
            <person name="Cichocki N."/>
            <person name="Veneault-Fourrey C."/>
            <person name="LaButti K."/>
            <person name="Lindquist E.A."/>
            <person name="Lipzen A."/>
            <person name="Lundell T."/>
            <person name="Morin E."/>
            <person name="Murat C."/>
            <person name="Sun H."/>
            <person name="Tunlid A."/>
            <person name="Henrissat B."/>
            <person name="Grigoriev I.V."/>
            <person name="Hibbett D.S."/>
            <person name="Martin F."/>
            <person name="Nordberg H.P."/>
            <person name="Cantor M.N."/>
            <person name="Hua S.X."/>
        </authorList>
    </citation>
    <scope>NUCLEOTIDE SEQUENCE [LARGE SCALE GENOMIC DNA]</scope>
    <source>
        <strain evidence="1 2">MAFF 305830</strain>
    </source>
</reference>
<gene>
    <name evidence="1" type="ORF">M408DRAFT_332416</name>
</gene>
<sequence length="72" mass="8550">MAKLADNVDKFADWWSGMETVLKKAEKSASDLRPGKDKLRLKGIQRTWTTIRDDYKHYKVQIIQLQDYYTQN</sequence>
<dbReference type="Proteomes" id="UP000054097">
    <property type="component" value="Unassembled WGS sequence"/>
</dbReference>
<organism evidence="1 2">
    <name type="scientific">Serendipita vermifera MAFF 305830</name>
    <dbReference type="NCBI Taxonomy" id="933852"/>
    <lineage>
        <taxon>Eukaryota</taxon>
        <taxon>Fungi</taxon>
        <taxon>Dikarya</taxon>
        <taxon>Basidiomycota</taxon>
        <taxon>Agaricomycotina</taxon>
        <taxon>Agaricomycetes</taxon>
        <taxon>Sebacinales</taxon>
        <taxon>Serendipitaceae</taxon>
        <taxon>Serendipita</taxon>
    </lineage>
</organism>
<keyword evidence="2" id="KW-1185">Reference proteome</keyword>
<protein>
    <submittedName>
        <fullName evidence="1">Uncharacterized protein</fullName>
    </submittedName>
</protein>
<reference evidence="2" key="2">
    <citation type="submission" date="2015-01" db="EMBL/GenBank/DDBJ databases">
        <title>Evolutionary Origins and Diversification of the Mycorrhizal Mutualists.</title>
        <authorList>
            <consortium name="DOE Joint Genome Institute"/>
            <consortium name="Mycorrhizal Genomics Consortium"/>
            <person name="Kohler A."/>
            <person name="Kuo A."/>
            <person name="Nagy L.G."/>
            <person name="Floudas D."/>
            <person name="Copeland A."/>
            <person name="Barry K.W."/>
            <person name="Cichocki N."/>
            <person name="Veneault-Fourrey C."/>
            <person name="LaButti K."/>
            <person name="Lindquist E.A."/>
            <person name="Lipzen A."/>
            <person name="Lundell T."/>
            <person name="Morin E."/>
            <person name="Murat C."/>
            <person name="Riley R."/>
            <person name="Ohm R."/>
            <person name="Sun H."/>
            <person name="Tunlid A."/>
            <person name="Henrissat B."/>
            <person name="Grigoriev I.V."/>
            <person name="Hibbett D.S."/>
            <person name="Martin F."/>
        </authorList>
    </citation>
    <scope>NUCLEOTIDE SEQUENCE [LARGE SCALE GENOMIC DNA]</scope>
    <source>
        <strain evidence="2">MAFF 305830</strain>
    </source>
</reference>
<accession>A0A0C2WA70</accession>